<proteinExistence type="predicted"/>
<feature type="transmembrane region" description="Helical" evidence="1">
    <location>
        <begin position="92"/>
        <end position="111"/>
    </location>
</feature>
<name>A0A3M7PWT4_BRAPC</name>
<keyword evidence="1" id="KW-0472">Membrane</keyword>
<feature type="transmembrane region" description="Helical" evidence="1">
    <location>
        <begin position="32"/>
        <end position="53"/>
    </location>
</feature>
<reference evidence="2 3" key="1">
    <citation type="journal article" date="2018" name="Sci. Rep.">
        <title>Genomic signatures of local adaptation to the degree of environmental predictability in rotifers.</title>
        <authorList>
            <person name="Franch-Gras L."/>
            <person name="Hahn C."/>
            <person name="Garcia-Roger E.M."/>
            <person name="Carmona M.J."/>
            <person name="Serra M."/>
            <person name="Gomez A."/>
        </authorList>
    </citation>
    <scope>NUCLEOTIDE SEQUENCE [LARGE SCALE GENOMIC DNA]</scope>
    <source>
        <strain evidence="2">HYR1</strain>
    </source>
</reference>
<sequence>MENSSWFTQLTSYERFDFIIADVKRIKLPRNLITLTAMLIFTSLFHINVLFAYDVDKVNTNSSTSYTITMTEFGYSKIGNSMFTAKSIIRGYVFFVILLVINIFTLIKFSIAMKKKKQITKSKAGSESNENKAKKNMSKMIIVKGLAYITGNLTNITAQLINSEVSTMSDGYKVFVTFSNIAWILAQGLDIFIYFKFNKVYRQILNSYFGKSVNCFKNLL</sequence>
<feature type="transmembrane region" description="Helical" evidence="1">
    <location>
        <begin position="141"/>
        <end position="162"/>
    </location>
</feature>
<evidence type="ECO:0000256" key="1">
    <source>
        <dbReference type="SAM" id="Phobius"/>
    </source>
</evidence>
<gene>
    <name evidence="2" type="ORF">BpHYR1_010883</name>
</gene>
<evidence type="ECO:0000313" key="2">
    <source>
        <dbReference type="EMBL" id="RNA03245.1"/>
    </source>
</evidence>
<dbReference type="Gene3D" id="1.20.1070.10">
    <property type="entry name" value="Rhodopsin 7-helix transmembrane proteins"/>
    <property type="match status" value="1"/>
</dbReference>
<comment type="caution">
    <text evidence="2">The sequence shown here is derived from an EMBL/GenBank/DDBJ whole genome shotgun (WGS) entry which is preliminary data.</text>
</comment>
<protein>
    <submittedName>
        <fullName evidence="2">Uncharacterized protein</fullName>
    </submittedName>
</protein>
<dbReference type="OrthoDB" id="10226760at2759"/>
<dbReference type="SUPFAM" id="SSF81321">
    <property type="entry name" value="Family A G protein-coupled receptor-like"/>
    <property type="match status" value="1"/>
</dbReference>
<organism evidence="2 3">
    <name type="scientific">Brachionus plicatilis</name>
    <name type="common">Marine rotifer</name>
    <name type="synonym">Brachionus muelleri</name>
    <dbReference type="NCBI Taxonomy" id="10195"/>
    <lineage>
        <taxon>Eukaryota</taxon>
        <taxon>Metazoa</taxon>
        <taxon>Spiralia</taxon>
        <taxon>Gnathifera</taxon>
        <taxon>Rotifera</taxon>
        <taxon>Eurotatoria</taxon>
        <taxon>Monogononta</taxon>
        <taxon>Pseudotrocha</taxon>
        <taxon>Ploima</taxon>
        <taxon>Brachionidae</taxon>
        <taxon>Brachionus</taxon>
    </lineage>
</organism>
<dbReference type="EMBL" id="REGN01008564">
    <property type="protein sequence ID" value="RNA03245.1"/>
    <property type="molecule type" value="Genomic_DNA"/>
</dbReference>
<keyword evidence="3" id="KW-1185">Reference proteome</keyword>
<keyword evidence="1" id="KW-1133">Transmembrane helix</keyword>
<feature type="transmembrane region" description="Helical" evidence="1">
    <location>
        <begin position="174"/>
        <end position="195"/>
    </location>
</feature>
<evidence type="ECO:0000313" key="3">
    <source>
        <dbReference type="Proteomes" id="UP000276133"/>
    </source>
</evidence>
<dbReference type="STRING" id="10195.A0A3M7PWT4"/>
<dbReference type="Proteomes" id="UP000276133">
    <property type="component" value="Unassembled WGS sequence"/>
</dbReference>
<dbReference type="AlphaFoldDB" id="A0A3M7PWT4"/>
<accession>A0A3M7PWT4</accession>
<keyword evidence="1" id="KW-0812">Transmembrane</keyword>